<feature type="compositionally biased region" description="Low complexity" evidence="1">
    <location>
        <begin position="93"/>
        <end position="103"/>
    </location>
</feature>
<evidence type="ECO:0000313" key="3">
    <source>
        <dbReference type="Proteomes" id="UP001412239"/>
    </source>
</evidence>
<reference evidence="2" key="1">
    <citation type="submission" date="2015-10" db="EMBL/GenBank/DDBJ databases">
        <authorList>
            <person name="Regsiter A."/>
            <person name="william w."/>
        </authorList>
    </citation>
    <scope>NUCLEOTIDE SEQUENCE</scope>
    <source>
        <strain evidence="2">Montdore</strain>
    </source>
</reference>
<feature type="compositionally biased region" description="Low complexity" evidence="1">
    <location>
        <begin position="156"/>
        <end position="175"/>
    </location>
</feature>
<dbReference type="Proteomes" id="UP001412239">
    <property type="component" value="Unassembled WGS sequence"/>
</dbReference>
<feature type="region of interest" description="Disordered" evidence="1">
    <location>
        <begin position="246"/>
        <end position="323"/>
    </location>
</feature>
<gene>
    <name evidence="2" type="ORF">GSTUAT00007450001</name>
</gene>
<feature type="compositionally biased region" description="Low complexity" evidence="1">
    <location>
        <begin position="51"/>
        <end position="62"/>
    </location>
</feature>
<protein>
    <submittedName>
        <fullName evidence="2">Uncharacterized protein</fullName>
    </submittedName>
</protein>
<evidence type="ECO:0000256" key="1">
    <source>
        <dbReference type="SAM" id="MobiDB-lite"/>
    </source>
</evidence>
<feature type="compositionally biased region" description="Polar residues" evidence="1">
    <location>
        <begin position="116"/>
        <end position="143"/>
    </location>
</feature>
<sequence length="351" mass="37241">MTLQVDEDWDFDTIRTNPHSTLHHQASQTIRGGRSVSNSSHSSDFDEIPISAALQSLALNSAPHSENPGPDGRVASSSPSKPIRAGTARRRAPSNASSNSPRPEQLYHHHRHITKESQVLHSGPSRSPSPEAQSHTAKSSSTIRPVRKVFENNHRTPSAVATPSTSSSTASTSIVSHPSDAQNLYNTIIHTSLAQLTTKTSATPQERLATARLSSAWSSLNDTNPEASILLLRSMMDQLQRNPALNALVSPTPPPPPPTATATKATPVRISEPLSSSPAATGSPLARRKRRSSVVSGAGAGGAGGRRRGGSSASVGMEETVEEKGVNAVLADVLYGRWVEGLRGRWGTTER</sequence>
<dbReference type="AlphaFoldDB" id="A0A292PPM9"/>
<evidence type="ECO:0000313" key="2">
    <source>
        <dbReference type="EMBL" id="CUS08440.1"/>
    </source>
</evidence>
<dbReference type="EMBL" id="LN891131">
    <property type="protein sequence ID" value="CUS08440.1"/>
    <property type="molecule type" value="Genomic_DNA"/>
</dbReference>
<accession>A0A292PPM9</accession>
<feature type="compositionally biased region" description="Acidic residues" evidence="1">
    <location>
        <begin position="1"/>
        <end position="11"/>
    </location>
</feature>
<name>A0A292PPM9_9PEZI</name>
<keyword evidence="3" id="KW-1185">Reference proteome</keyword>
<feature type="compositionally biased region" description="Polar residues" evidence="1">
    <location>
        <begin position="14"/>
        <end position="30"/>
    </location>
</feature>
<proteinExistence type="predicted"/>
<organism evidence="2 3">
    <name type="scientific">Tuber aestivum</name>
    <name type="common">summer truffle</name>
    <dbReference type="NCBI Taxonomy" id="59557"/>
    <lineage>
        <taxon>Eukaryota</taxon>
        <taxon>Fungi</taxon>
        <taxon>Dikarya</taxon>
        <taxon>Ascomycota</taxon>
        <taxon>Pezizomycotina</taxon>
        <taxon>Pezizomycetes</taxon>
        <taxon>Pezizales</taxon>
        <taxon>Tuberaceae</taxon>
        <taxon>Tuber</taxon>
    </lineage>
</organism>
<feature type="region of interest" description="Disordered" evidence="1">
    <location>
        <begin position="1"/>
        <end position="175"/>
    </location>
</feature>